<feature type="compositionally biased region" description="Pro residues" evidence="1">
    <location>
        <begin position="92"/>
        <end position="102"/>
    </location>
</feature>
<proteinExistence type="predicted"/>
<comment type="caution">
    <text evidence="3">The sequence shown here is derived from an EMBL/GenBank/DDBJ whole genome shotgun (WGS) entry which is preliminary data.</text>
</comment>
<reference evidence="3 4" key="1">
    <citation type="submission" date="2020-07" db="EMBL/GenBank/DDBJ databases">
        <title>Pseudogemmobacter sp. nov., isolated from poultry manure in Taiwan.</title>
        <authorList>
            <person name="Lin S.-Y."/>
            <person name="Tang Y.-S."/>
            <person name="Young C.-C."/>
        </authorList>
    </citation>
    <scope>NUCLEOTIDE SEQUENCE [LARGE SCALE GENOMIC DNA]</scope>
    <source>
        <strain evidence="3 4">CC-YST710</strain>
    </source>
</reference>
<feature type="compositionally biased region" description="Pro residues" evidence="1">
    <location>
        <begin position="162"/>
        <end position="174"/>
    </location>
</feature>
<gene>
    <name evidence="3" type="ORF">H0485_02120</name>
</gene>
<dbReference type="EMBL" id="JACDXX010000002">
    <property type="protein sequence ID" value="MCB5408804.1"/>
    <property type="molecule type" value="Genomic_DNA"/>
</dbReference>
<feature type="compositionally biased region" description="Acidic residues" evidence="1">
    <location>
        <begin position="137"/>
        <end position="149"/>
    </location>
</feature>
<dbReference type="Pfam" id="PF13717">
    <property type="entry name" value="Zn_ribbon_4"/>
    <property type="match status" value="1"/>
</dbReference>
<dbReference type="NCBIfam" id="TIGR02098">
    <property type="entry name" value="MJ0042_CXXC"/>
    <property type="match status" value="1"/>
</dbReference>
<accession>A0ABS8CHE9</accession>
<organism evidence="3 4">
    <name type="scientific">Pseudogemmobacter faecipullorum</name>
    <dbReference type="NCBI Taxonomy" id="2755041"/>
    <lineage>
        <taxon>Bacteria</taxon>
        <taxon>Pseudomonadati</taxon>
        <taxon>Pseudomonadota</taxon>
        <taxon>Alphaproteobacteria</taxon>
        <taxon>Rhodobacterales</taxon>
        <taxon>Paracoccaceae</taxon>
        <taxon>Pseudogemmobacter</taxon>
    </lineage>
</organism>
<feature type="domain" description="Zinc finger/thioredoxin putative" evidence="2">
    <location>
        <begin position="1"/>
        <end position="36"/>
    </location>
</feature>
<sequence length="375" mass="39449">MQLACPNCDAKYEVPDDAIPEAGRDVQCSGCGHAWFQHPATAGPDPLSGMQPPALTAAEDAAYTSERRSYDSFPGGSQDWEEENPPHEAAQPPLPSFPPAPPLSTARPAAPLSAPSPGSDPADTRLADLLAAHEASGDDAGDAGYEDEPLAPALRETRAARPAPPPVPPAPPAPASRRDLEDSVLAILREEAELEAEARRLEAQRLANRRLAAEAEMQTQPDLGLDQAVAPAPVLSAAQKRLAMLRGEDLEDDPPTPVPAGESPRPAQPRRDLLPDVEEINSTLKPEENGFDADAEVEALPDLTRSSGFRSGFVLALVVLGLGTIAYVLSDRIGAALPSAKAPLDSYVSLIDGLRLWLNGVMDRASEALRPGSGG</sequence>
<evidence type="ECO:0000259" key="2">
    <source>
        <dbReference type="Pfam" id="PF13717"/>
    </source>
</evidence>
<feature type="compositionally biased region" description="Low complexity" evidence="1">
    <location>
        <begin position="103"/>
        <end position="121"/>
    </location>
</feature>
<evidence type="ECO:0000313" key="3">
    <source>
        <dbReference type="EMBL" id="MCB5408804.1"/>
    </source>
</evidence>
<name>A0ABS8CHE9_9RHOB</name>
<dbReference type="InterPro" id="IPR011723">
    <property type="entry name" value="Znf/thioredoxin_put"/>
</dbReference>
<evidence type="ECO:0000256" key="1">
    <source>
        <dbReference type="SAM" id="MobiDB-lite"/>
    </source>
</evidence>
<protein>
    <submittedName>
        <fullName evidence="3">Zinc-ribbon domain-containing protein</fullName>
    </submittedName>
</protein>
<keyword evidence="4" id="KW-1185">Reference proteome</keyword>
<feature type="region of interest" description="Disordered" evidence="1">
    <location>
        <begin position="249"/>
        <end position="271"/>
    </location>
</feature>
<evidence type="ECO:0000313" key="4">
    <source>
        <dbReference type="Proteomes" id="UP001198571"/>
    </source>
</evidence>
<feature type="region of interest" description="Disordered" evidence="1">
    <location>
        <begin position="34"/>
        <end position="182"/>
    </location>
</feature>
<dbReference type="Proteomes" id="UP001198571">
    <property type="component" value="Unassembled WGS sequence"/>
</dbReference>